<proteinExistence type="predicted"/>
<dbReference type="AlphaFoldDB" id="A0A9P5UFN4"/>
<gene>
    <name evidence="1" type="ORF">BDP27DRAFT_469233</name>
</gene>
<dbReference type="EMBL" id="JADNRY010000003">
    <property type="protein sequence ID" value="KAF9077461.1"/>
    <property type="molecule type" value="Genomic_DNA"/>
</dbReference>
<dbReference type="OrthoDB" id="2953266at2759"/>
<reference evidence="1" key="1">
    <citation type="submission" date="2020-11" db="EMBL/GenBank/DDBJ databases">
        <authorList>
            <consortium name="DOE Joint Genome Institute"/>
            <person name="Ahrendt S."/>
            <person name="Riley R."/>
            <person name="Andreopoulos W."/>
            <person name="Labutti K."/>
            <person name="Pangilinan J."/>
            <person name="Ruiz-Duenas F.J."/>
            <person name="Barrasa J.M."/>
            <person name="Sanchez-Garcia M."/>
            <person name="Camarero S."/>
            <person name="Miyauchi S."/>
            <person name="Serrano A."/>
            <person name="Linde D."/>
            <person name="Babiker R."/>
            <person name="Drula E."/>
            <person name="Ayuso-Fernandez I."/>
            <person name="Pacheco R."/>
            <person name="Padilla G."/>
            <person name="Ferreira P."/>
            <person name="Barriuso J."/>
            <person name="Kellner H."/>
            <person name="Castanera R."/>
            <person name="Alfaro M."/>
            <person name="Ramirez L."/>
            <person name="Pisabarro A.G."/>
            <person name="Kuo A."/>
            <person name="Tritt A."/>
            <person name="Lipzen A."/>
            <person name="He G."/>
            <person name="Yan M."/>
            <person name="Ng V."/>
            <person name="Cullen D."/>
            <person name="Martin F."/>
            <person name="Rosso M.-N."/>
            <person name="Henrissat B."/>
            <person name="Hibbett D."/>
            <person name="Martinez A.T."/>
            <person name="Grigoriev I.V."/>
        </authorList>
    </citation>
    <scope>NUCLEOTIDE SEQUENCE</scope>
    <source>
        <strain evidence="1">AH 40177</strain>
    </source>
</reference>
<name>A0A9P5UFN4_9AGAR</name>
<comment type="caution">
    <text evidence="1">The sequence shown here is derived from an EMBL/GenBank/DDBJ whole genome shotgun (WGS) entry which is preliminary data.</text>
</comment>
<organism evidence="1 2">
    <name type="scientific">Rhodocollybia butyracea</name>
    <dbReference type="NCBI Taxonomy" id="206335"/>
    <lineage>
        <taxon>Eukaryota</taxon>
        <taxon>Fungi</taxon>
        <taxon>Dikarya</taxon>
        <taxon>Basidiomycota</taxon>
        <taxon>Agaricomycotina</taxon>
        <taxon>Agaricomycetes</taxon>
        <taxon>Agaricomycetidae</taxon>
        <taxon>Agaricales</taxon>
        <taxon>Marasmiineae</taxon>
        <taxon>Omphalotaceae</taxon>
        <taxon>Rhodocollybia</taxon>
    </lineage>
</organism>
<keyword evidence="2" id="KW-1185">Reference proteome</keyword>
<dbReference type="Proteomes" id="UP000772434">
    <property type="component" value="Unassembled WGS sequence"/>
</dbReference>
<protein>
    <submittedName>
        <fullName evidence="1">Uncharacterized protein</fullName>
    </submittedName>
</protein>
<evidence type="ECO:0000313" key="1">
    <source>
        <dbReference type="EMBL" id="KAF9077461.1"/>
    </source>
</evidence>
<accession>A0A9P5UFN4</accession>
<sequence>MFPDQFNKYNDTSLSQYSIYLFIALLREFAISSIPHFSLHDPPYFWSMDQLGATPMSQETQTLLGTFPEFQPYIHGNNWDDLQYLAVSKYIRYRGFNPSESKYA</sequence>
<evidence type="ECO:0000313" key="2">
    <source>
        <dbReference type="Proteomes" id="UP000772434"/>
    </source>
</evidence>